<dbReference type="STRING" id="1088869.GMO_01950"/>
<feature type="region of interest" description="Disordered" evidence="1">
    <location>
        <begin position="1"/>
        <end position="27"/>
    </location>
</feature>
<dbReference type="EMBL" id="AGQV01000001">
    <property type="protein sequence ID" value="EHH68888.1"/>
    <property type="molecule type" value="Genomic_DNA"/>
</dbReference>
<dbReference type="Proteomes" id="UP000004949">
    <property type="component" value="Unassembled WGS sequence"/>
</dbReference>
<keyword evidence="3" id="KW-1185">Reference proteome</keyword>
<evidence type="ECO:0000313" key="3">
    <source>
        <dbReference type="Proteomes" id="UP000004949"/>
    </source>
</evidence>
<name>G6XFD0_9PROT</name>
<sequence>MDRQRQDHFGEHFLTPGNTLQAPFPHTVIPPKCRPFLKEEYQIPRQSNKKHLNEK</sequence>
<comment type="caution">
    <text evidence="2">The sequence shown here is derived from an EMBL/GenBank/DDBJ whole genome shotgun (WGS) entry which is preliminary data.</text>
</comment>
<evidence type="ECO:0000313" key="2">
    <source>
        <dbReference type="EMBL" id="EHH68888.1"/>
    </source>
</evidence>
<reference evidence="2 3" key="1">
    <citation type="submission" date="2011-10" db="EMBL/GenBank/DDBJ databases">
        <title>Genome sequence of Gluconobacter morbifer G707, isolated from Drosophila gut.</title>
        <authorList>
            <person name="Lee W.-J."/>
            <person name="Kim E.-K."/>
        </authorList>
    </citation>
    <scope>NUCLEOTIDE SEQUENCE [LARGE SCALE GENOMIC DNA]</scope>
    <source>
        <strain evidence="2 3">G707</strain>
    </source>
</reference>
<evidence type="ECO:0000256" key="1">
    <source>
        <dbReference type="SAM" id="MobiDB-lite"/>
    </source>
</evidence>
<organism evidence="2 3">
    <name type="scientific">Gluconobacter morbifer G707</name>
    <dbReference type="NCBI Taxonomy" id="1088869"/>
    <lineage>
        <taxon>Bacteria</taxon>
        <taxon>Pseudomonadati</taxon>
        <taxon>Pseudomonadota</taxon>
        <taxon>Alphaproteobacteria</taxon>
        <taxon>Acetobacterales</taxon>
        <taxon>Acetobacteraceae</taxon>
        <taxon>Gluconobacter</taxon>
    </lineage>
</organism>
<accession>G6XFD0</accession>
<proteinExistence type="predicted"/>
<protein>
    <submittedName>
        <fullName evidence="2">Uncharacterized protein</fullName>
    </submittedName>
</protein>
<dbReference type="AlphaFoldDB" id="G6XFD0"/>
<dbReference type="PATRIC" id="fig|1088869.3.peg.196"/>
<gene>
    <name evidence="2" type="ORF">GMO_01950</name>
</gene>
<feature type="compositionally biased region" description="Basic and acidic residues" evidence="1">
    <location>
        <begin position="1"/>
        <end position="11"/>
    </location>
</feature>